<dbReference type="PANTHER" id="PTHR35330">
    <property type="entry name" value="SIROHEME BIOSYNTHESIS PROTEIN MET8"/>
    <property type="match status" value="1"/>
</dbReference>
<dbReference type="GO" id="GO:0043115">
    <property type="term" value="F:precorrin-2 dehydrogenase activity"/>
    <property type="evidence" value="ECO:0007669"/>
    <property type="project" value="UniProtKB-EC"/>
</dbReference>
<dbReference type="Gene3D" id="3.40.1010.10">
    <property type="entry name" value="Cobalt-precorrin-4 Transmethylase, Domain 1"/>
    <property type="match status" value="1"/>
</dbReference>
<keyword evidence="4" id="KW-0520">NAD</keyword>
<gene>
    <name evidence="8" type="ORF">B30_08983</name>
</gene>
<evidence type="ECO:0000256" key="2">
    <source>
        <dbReference type="ARBA" id="ARBA00012400"/>
    </source>
</evidence>
<dbReference type="GO" id="GO:0019354">
    <property type="term" value="P:siroheme biosynthetic process"/>
    <property type="evidence" value="ECO:0007669"/>
    <property type="project" value="UniProtKB-UniPathway"/>
</dbReference>
<dbReference type="NCBIfam" id="TIGR01470">
    <property type="entry name" value="cysG_Nterm"/>
    <property type="match status" value="1"/>
</dbReference>
<evidence type="ECO:0000313" key="8">
    <source>
        <dbReference type="EMBL" id="EKE71891.1"/>
    </source>
</evidence>
<keyword evidence="8" id="KW-0808">Transferase</keyword>
<feature type="domain" description="Sirohaem synthase dimerisation" evidence="7">
    <location>
        <begin position="181"/>
        <end position="237"/>
    </location>
</feature>
<reference evidence="8 9" key="1">
    <citation type="submission" date="2012-09" db="EMBL/GenBank/DDBJ databases">
        <title>Celeribacter baekdonensis B30 Genome Sequencing.</title>
        <authorList>
            <person name="Wang W."/>
        </authorList>
    </citation>
    <scope>NUCLEOTIDE SEQUENCE [LARGE SCALE GENOMIC DNA]</scope>
    <source>
        <strain evidence="8 9">B30</strain>
    </source>
</reference>
<dbReference type="UniPathway" id="UPA00262">
    <property type="reaction ID" value="UER00222"/>
</dbReference>
<dbReference type="EC" id="1.3.1.76" evidence="2"/>
<dbReference type="Pfam" id="PF13241">
    <property type="entry name" value="NAD_binding_7"/>
    <property type="match status" value="1"/>
</dbReference>
<keyword evidence="9" id="KW-1185">Reference proteome</keyword>
<comment type="caution">
    <text evidence="8">The sequence shown here is derived from an EMBL/GenBank/DDBJ whole genome shotgun (WGS) entry which is preliminary data.</text>
</comment>
<dbReference type="Gene3D" id="1.10.8.210">
    <property type="entry name" value="Sirohaem synthase, dimerisation domain"/>
    <property type="match status" value="1"/>
</dbReference>
<evidence type="ECO:0000256" key="5">
    <source>
        <dbReference type="ARBA" id="ARBA00023244"/>
    </source>
</evidence>
<keyword evidence="8" id="KW-0489">Methyltransferase</keyword>
<dbReference type="eggNOG" id="COG0007">
    <property type="taxonomic scope" value="Bacteria"/>
</dbReference>
<dbReference type="InterPro" id="IPR028161">
    <property type="entry name" value="Met8-like"/>
</dbReference>
<dbReference type="InterPro" id="IPR035996">
    <property type="entry name" value="4pyrrol_Methylase_sf"/>
</dbReference>
<keyword evidence="3" id="KW-0560">Oxidoreductase</keyword>
<comment type="catalytic activity">
    <reaction evidence="6">
        <text>precorrin-2 + NAD(+) = sirohydrochlorin + NADH + 2 H(+)</text>
        <dbReference type="Rhea" id="RHEA:15613"/>
        <dbReference type="ChEBI" id="CHEBI:15378"/>
        <dbReference type="ChEBI" id="CHEBI:57540"/>
        <dbReference type="ChEBI" id="CHEBI:57945"/>
        <dbReference type="ChEBI" id="CHEBI:58351"/>
        <dbReference type="ChEBI" id="CHEBI:58827"/>
        <dbReference type="EC" id="1.3.1.76"/>
    </reaction>
</comment>
<dbReference type="SUPFAM" id="SSF53790">
    <property type="entry name" value="Tetrapyrrole methylase"/>
    <property type="match status" value="1"/>
</dbReference>
<proteinExistence type="predicted"/>
<dbReference type="Gene3D" id="3.30.160.110">
    <property type="entry name" value="Siroheme synthase, domain 2"/>
    <property type="match status" value="1"/>
</dbReference>
<dbReference type="GO" id="GO:0032259">
    <property type="term" value="P:methylation"/>
    <property type="evidence" value="ECO:0007669"/>
    <property type="project" value="UniProtKB-KW"/>
</dbReference>
<evidence type="ECO:0000256" key="6">
    <source>
        <dbReference type="ARBA" id="ARBA00047561"/>
    </source>
</evidence>
<dbReference type="GO" id="GO:0008168">
    <property type="term" value="F:methyltransferase activity"/>
    <property type="evidence" value="ECO:0007669"/>
    <property type="project" value="UniProtKB-KW"/>
</dbReference>
<dbReference type="EMBL" id="AMRK01000004">
    <property type="protein sequence ID" value="EKE71891.1"/>
    <property type="molecule type" value="Genomic_DNA"/>
</dbReference>
<dbReference type="Gene3D" id="3.40.50.720">
    <property type="entry name" value="NAD(P)-binding Rossmann-like Domain"/>
    <property type="match status" value="1"/>
</dbReference>
<protein>
    <recommendedName>
        <fullName evidence="2">precorrin-2 dehydrogenase</fullName>
        <ecNumber evidence="2">1.3.1.76</ecNumber>
    </recommendedName>
</protein>
<dbReference type="Pfam" id="PF10414">
    <property type="entry name" value="CysG_dimeriser"/>
    <property type="match status" value="1"/>
</dbReference>
<sequence length="358" mass="38737">MYARPCHLAANQGVLPKDPSRSKNPNQEVASMKFFPMFLRVAERDVVIVGGGETAAQKARLMLKTEARLIFVAPELDLELAALVDEGRARHHSGTISPELFRGAALTFIGTGCPGTDAALHALAREAGALVNVVDQPALCEATTPSIVDRDPLVVAIGTEGAAPILARQIKTRLESILEPRLGDLVGLGGRLRGAVAARVPRENRRAFWRWVYDDAPRRLHARGAEREAAELIKQAIEAGGAPKEAGTKGAVTLLPVSSLEPDLMTLRAVQRLQEADLVLCSDASFVPILELARRDAARIVVGRDHGTEDWLVSDQRKVILDEFATGARVVWLVARRDAERAALGLPEDIERVPAVRV</sequence>
<dbReference type="InterPro" id="IPR006367">
    <property type="entry name" value="Sirohaem_synthase_N"/>
</dbReference>
<dbReference type="PATRIC" id="fig|1208323.3.peg.1858"/>
<dbReference type="InterPro" id="IPR037115">
    <property type="entry name" value="Sirohaem_synt_dimer_dom_sf"/>
</dbReference>
<dbReference type="PANTHER" id="PTHR35330:SF1">
    <property type="entry name" value="SIROHEME BIOSYNTHESIS PROTEIN MET8"/>
    <property type="match status" value="1"/>
</dbReference>
<accession>K2IP08</accession>
<evidence type="ECO:0000259" key="7">
    <source>
        <dbReference type="Pfam" id="PF10414"/>
    </source>
</evidence>
<evidence type="ECO:0000313" key="9">
    <source>
        <dbReference type="Proteomes" id="UP000006762"/>
    </source>
</evidence>
<dbReference type="InterPro" id="IPR019478">
    <property type="entry name" value="Sirohaem_synthase_dimer_dom"/>
</dbReference>
<dbReference type="SUPFAM" id="SSF51735">
    <property type="entry name" value="NAD(P)-binding Rossmann-fold domains"/>
    <property type="match status" value="1"/>
</dbReference>
<dbReference type="eggNOG" id="COG1648">
    <property type="taxonomic scope" value="Bacteria"/>
</dbReference>
<evidence type="ECO:0000256" key="4">
    <source>
        <dbReference type="ARBA" id="ARBA00023027"/>
    </source>
</evidence>
<dbReference type="STRING" id="1208323.B30_08983"/>
<dbReference type="GO" id="GO:0004325">
    <property type="term" value="F:ferrochelatase activity"/>
    <property type="evidence" value="ECO:0007669"/>
    <property type="project" value="InterPro"/>
</dbReference>
<dbReference type="AlphaFoldDB" id="K2IP08"/>
<dbReference type="SUPFAM" id="SSF75615">
    <property type="entry name" value="Siroheme synthase middle domains-like"/>
    <property type="match status" value="1"/>
</dbReference>
<keyword evidence="5" id="KW-0627">Porphyrin biosynthesis</keyword>
<comment type="pathway">
    <text evidence="1">Porphyrin-containing compound metabolism; siroheme biosynthesis; sirohydrochlorin from precorrin-2: step 1/1.</text>
</comment>
<evidence type="ECO:0000256" key="3">
    <source>
        <dbReference type="ARBA" id="ARBA00023002"/>
    </source>
</evidence>
<name>K2IP08_9RHOB</name>
<dbReference type="Proteomes" id="UP000006762">
    <property type="component" value="Unassembled WGS sequence"/>
</dbReference>
<dbReference type="InterPro" id="IPR036291">
    <property type="entry name" value="NAD(P)-bd_dom_sf"/>
</dbReference>
<evidence type="ECO:0000256" key="1">
    <source>
        <dbReference type="ARBA" id="ARBA00005010"/>
    </source>
</evidence>
<organism evidence="8 9">
    <name type="scientific">Celeribacter baekdonensis B30</name>
    <dbReference type="NCBI Taxonomy" id="1208323"/>
    <lineage>
        <taxon>Bacteria</taxon>
        <taxon>Pseudomonadati</taxon>
        <taxon>Pseudomonadota</taxon>
        <taxon>Alphaproteobacteria</taxon>
        <taxon>Rhodobacterales</taxon>
        <taxon>Roseobacteraceae</taxon>
        <taxon>Celeribacter</taxon>
    </lineage>
</organism>
<dbReference type="InterPro" id="IPR014777">
    <property type="entry name" value="4pyrrole_Mease_sub1"/>
</dbReference>